<evidence type="ECO:0000313" key="2">
    <source>
        <dbReference type="Proteomes" id="UP000010296"/>
    </source>
</evidence>
<proteinExistence type="predicted"/>
<organism evidence="1 2">
    <name type="scientific">Enterococcus italicus (strain DSM 15952 / CCUG 50447 / LMG 22039 / TP 1.5)</name>
    <dbReference type="NCBI Taxonomy" id="888064"/>
    <lineage>
        <taxon>Bacteria</taxon>
        <taxon>Bacillati</taxon>
        <taxon>Bacillota</taxon>
        <taxon>Bacilli</taxon>
        <taxon>Lactobacillales</taxon>
        <taxon>Enterococcaceae</taxon>
        <taxon>Enterococcus</taxon>
    </lineage>
</organism>
<accession>E6LJ55</accession>
<protein>
    <submittedName>
        <fullName evidence="1">Uncharacterized protein</fullName>
    </submittedName>
</protein>
<feature type="non-terminal residue" evidence="1">
    <location>
        <position position="1"/>
    </location>
</feature>
<dbReference type="RefSeq" id="WP_007209392.1">
    <property type="nucleotide sequence ID" value="NZ_GL622284.1"/>
</dbReference>
<reference evidence="1 2" key="1">
    <citation type="submission" date="2010-12" db="EMBL/GenBank/DDBJ databases">
        <authorList>
            <person name="Muzny D."/>
            <person name="Qin X."/>
            <person name="Deng J."/>
            <person name="Jiang H."/>
            <person name="Liu Y."/>
            <person name="Qu J."/>
            <person name="Song X.-Z."/>
            <person name="Zhang L."/>
            <person name="Thornton R."/>
            <person name="Coyle M."/>
            <person name="Francisco L."/>
            <person name="Jackson L."/>
            <person name="Javaid M."/>
            <person name="Korchina V."/>
            <person name="Kovar C."/>
            <person name="Mata R."/>
            <person name="Mathew T."/>
            <person name="Ngo R."/>
            <person name="Nguyen L."/>
            <person name="Nguyen N."/>
            <person name="Okwuonu G."/>
            <person name="Ongeri F."/>
            <person name="Pham C."/>
            <person name="Simmons D."/>
            <person name="Wilczek-Boney K."/>
            <person name="Hale W."/>
            <person name="Jakkamsetti A."/>
            <person name="Pham P."/>
            <person name="Ruth R."/>
            <person name="San Lucas F."/>
            <person name="Warren J."/>
            <person name="Zhang J."/>
            <person name="Zhao Z."/>
            <person name="Zhou C."/>
            <person name="Zhu D."/>
            <person name="Lee S."/>
            <person name="Bess C."/>
            <person name="Blankenburg K."/>
            <person name="Forbes L."/>
            <person name="Fu Q."/>
            <person name="Gubbala S."/>
            <person name="Hirani K."/>
            <person name="Jayaseelan J.C."/>
            <person name="Lara F."/>
            <person name="Munidasa M."/>
            <person name="Palculict T."/>
            <person name="Patil S."/>
            <person name="Pu L.-L."/>
            <person name="Saada N."/>
            <person name="Tang L."/>
            <person name="Weissenberger G."/>
            <person name="Zhu Y."/>
            <person name="Hemphill L."/>
            <person name="Shang Y."/>
            <person name="Youmans B."/>
            <person name="Ayvaz T."/>
            <person name="Ross M."/>
            <person name="Santibanez J."/>
            <person name="Aqrawi P."/>
            <person name="Gross S."/>
            <person name="Joshi V."/>
            <person name="Fowler G."/>
            <person name="Nazareth L."/>
            <person name="Reid J."/>
            <person name="Worley K."/>
            <person name="Petrosino J."/>
            <person name="Highlander S."/>
            <person name="Gibbs R."/>
        </authorList>
    </citation>
    <scope>NUCLEOTIDE SEQUENCE [LARGE SCALE GENOMIC DNA]</scope>
    <source>
        <strain evidence="2">DSM 15952 / CCUG 50447 / LMG 22039 / TP 1.5</strain>
    </source>
</reference>
<name>E6LJ55_ENTI1</name>
<gene>
    <name evidence="1" type="ORF">HMPREF9088_2395</name>
</gene>
<evidence type="ECO:0000313" key="1">
    <source>
        <dbReference type="EMBL" id="EFU72768.1"/>
    </source>
</evidence>
<dbReference type="HOGENOM" id="CLU_1424245_0_0_9"/>
<dbReference type="EMBL" id="AEPV01000146">
    <property type="protein sequence ID" value="EFU72768.1"/>
    <property type="molecule type" value="Genomic_DNA"/>
</dbReference>
<dbReference type="AlphaFoldDB" id="E6LJ55"/>
<dbReference type="Proteomes" id="UP000010296">
    <property type="component" value="Unassembled WGS sequence"/>
</dbReference>
<comment type="caution">
    <text evidence="1">The sequence shown here is derived from an EMBL/GenBank/DDBJ whole genome shotgun (WGS) entry which is preliminary data.</text>
</comment>
<keyword evidence="2" id="KW-1185">Reference proteome</keyword>
<sequence>GMCINFDADNNYIKDSYLPIFFNNQYLYLNKNNHLILESNFDYTFKDLPDFTTFRSILNTMTILEKAKEFAEVIEKLRNDYDLQQSKFSKIADNQIQILDFKILNIIQNTDSKLDKVEFLIKILKTKDNTNTSKQIALDTLYNFSKPDSYALSLFDTLVDKSTLIQTKIVKQIEKENHLAEAIKLSLIYK</sequence>